<dbReference type="AlphaFoldDB" id="A0A485AT68"/>
<protein>
    <recommendedName>
        <fullName evidence="3">DUF2971 domain-containing protein</fullName>
    </recommendedName>
</protein>
<evidence type="ECO:0000313" key="2">
    <source>
        <dbReference type="Proteomes" id="UP000345637"/>
    </source>
</evidence>
<gene>
    <name evidence="1" type="ORF">NCTC12998_02249</name>
</gene>
<evidence type="ECO:0008006" key="3">
    <source>
        <dbReference type="Google" id="ProtNLM"/>
    </source>
</evidence>
<organism evidence="1 2">
    <name type="scientific">Raoultella planticola</name>
    <name type="common">Klebsiella planticola</name>
    <dbReference type="NCBI Taxonomy" id="575"/>
    <lineage>
        <taxon>Bacteria</taxon>
        <taxon>Pseudomonadati</taxon>
        <taxon>Pseudomonadota</taxon>
        <taxon>Gammaproteobacteria</taxon>
        <taxon>Enterobacterales</taxon>
        <taxon>Enterobacteriaceae</taxon>
        <taxon>Klebsiella/Raoultella group</taxon>
        <taxon>Raoultella</taxon>
    </lineage>
</organism>
<sequence length="273" mass="31913">MFLKKNEEMISQLSKLTMMGKNPVEKKPIHVLANIFDVDPDTEIYKIMQFKYFSGDLRNDYLTHMFPSKETWGDPYENLLLNQEFKDSLTGEALYLTGIVDDLYATCWTLEKNESIDHWSNFSRNNPAVRIKSTPRKLLSSLMNTNDVFFSLHHYIGKVLYEEVTDLCNFFSDPDWQKHLDSQGQGAALSLMRLQEDLSYEQEVRLVYQYDNTNNQWVDKNVILQAGYSCKVPIDWQTVIDEIVYSKNVDFNHLSTLLSSKKIYCPVYKSSIF</sequence>
<proteinExistence type="predicted"/>
<accession>A0A485AT68</accession>
<dbReference type="RefSeq" id="WP_032699454.1">
    <property type="nucleotide sequence ID" value="NZ_JAQNHJ010000005.1"/>
</dbReference>
<dbReference type="EMBL" id="CAADJE010000021">
    <property type="protein sequence ID" value="VFS63356.1"/>
    <property type="molecule type" value="Genomic_DNA"/>
</dbReference>
<reference evidence="1 2" key="1">
    <citation type="submission" date="2019-03" db="EMBL/GenBank/DDBJ databases">
        <authorList>
            <consortium name="Pathogen Informatics"/>
        </authorList>
    </citation>
    <scope>NUCLEOTIDE SEQUENCE [LARGE SCALE GENOMIC DNA]</scope>
    <source>
        <strain evidence="1 2">NCTC12998</strain>
    </source>
</reference>
<name>A0A485AT68_RAOPL</name>
<dbReference type="Proteomes" id="UP000345637">
    <property type="component" value="Unassembled WGS sequence"/>
</dbReference>
<evidence type="ECO:0000313" key="1">
    <source>
        <dbReference type="EMBL" id="VFS63356.1"/>
    </source>
</evidence>